<gene>
    <name evidence="1" type="ORF">GCM10023196_091360</name>
</gene>
<name>A0ABP8UQP0_9ACTN</name>
<reference evidence="2" key="1">
    <citation type="journal article" date="2019" name="Int. J. Syst. Evol. Microbiol.">
        <title>The Global Catalogue of Microorganisms (GCM) 10K type strain sequencing project: providing services to taxonomists for standard genome sequencing and annotation.</title>
        <authorList>
            <consortium name="The Broad Institute Genomics Platform"/>
            <consortium name="The Broad Institute Genome Sequencing Center for Infectious Disease"/>
            <person name="Wu L."/>
            <person name="Ma J."/>
        </authorList>
    </citation>
    <scope>NUCLEOTIDE SEQUENCE [LARGE SCALE GENOMIC DNA]</scope>
    <source>
        <strain evidence="2">JCM 17939</strain>
    </source>
</reference>
<keyword evidence="2" id="KW-1185">Reference proteome</keyword>
<organism evidence="1 2">
    <name type="scientific">Actinoallomurus vinaceus</name>
    <dbReference type="NCBI Taxonomy" id="1080074"/>
    <lineage>
        <taxon>Bacteria</taxon>
        <taxon>Bacillati</taxon>
        <taxon>Actinomycetota</taxon>
        <taxon>Actinomycetes</taxon>
        <taxon>Streptosporangiales</taxon>
        <taxon>Thermomonosporaceae</taxon>
        <taxon>Actinoallomurus</taxon>
    </lineage>
</organism>
<evidence type="ECO:0000313" key="1">
    <source>
        <dbReference type="EMBL" id="GAA4637471.1"/>
    </source>
</evidence>
<dbReference type="Proteomes" id="UP001501442">
    <property type="component" value="Unassembled WGS sequence"/>
</dbReference>
<proteinExistence type="predicted"/>
<dbReference type="EMBL" id="BAABHK010000020">
    <property type="protein sequence ID" value="GAA4637471.1"/>
    <property type="molecule type" value="Genomic_DNA"/>
</dbReference>
<evidence type="ECO:0000313" key="2">
    <source>
        <dbReference type="Proteomes" id="UP001501442"/>
    </source>
</evidence>
<sequence length="99" mass="10492">METVSFATAAFAGESVAVLSAAVSSRPPTTVALRLDIGFRSVVVLMIFGRLGAGRASCKITRESARRVFLRALGGSEVRQEKSWPRTAPPGNSVLCRLA</sequence>
<comment type="caution">
    <text evidence="1">The sequence shown here is derived from an EMBL/GenBank/DDBJ whole genome shotgun (WGS) entry which is preliminary data.</text>
</comment>
<evidence type="ECO:0008006" key="3">
    <source>
        <dbReference type="Google" id="ProtNLM"/>
    </source>
</evidence>
<protein>
    <recommendedName>
        <fullName evidence="3">Secreted protein</fullName>
    </recommendedName>
</protein>
<accession>A0ABP8UQP0</accession>